<keyword evidence="1" id="KW-0687">Ribonucleoprotein</keyword>
<protein>
    <submittedName>
        <fullName evidence="1">U4/U6 small nuclear ribonucleoprotein Prp3-like</fullName>
    </submittedName>
</protein>
<reference evidence="1 2" key="1">
    <citation type="journal article" date="2018" name="Front. Plant Sci.">
        <title>Red Clover (Trifolium pratense) and Zigzag Clover (T. medium) - A Picture of Genomic Similarities and Differences.</title>
        <authorList>
            <person name="Dluhosova J."/>
            <person name="Istvanek J."/>
            <person name="Nedelnik J."/>
            <person name="Repkova J."/>
        </authorList>
    </citation>
    <scope>NUCLEOTIDE SEQUENCE [LARGE SCALE GENOMIC DNA]</scope>
    <source>
        <strain evidence="2">cv. 10/8</strain>
        <tissue evidence="1">Leaf</tissue>
    </source>
</reference>
<organism evidence="1 2">
    <name type="scientific">Trifolium medium</name>
    <dbReference type="NCBI Taxonomy" id="97028"/>
    <lineage>
        <taxon>Eukaryota</taxon>
        <taxon>Viridiplantae</taxon>
        <taxon>Streptophyta</taxon>
        <taxon>Embryophyta</taxon>
        <taxon>Tracheophyta</taxon>
        <taxon>Spermatophyta</taxon>
        <taxon>Magnoliopsida</taxon>
        <taxon>eudicotyledons</taxon>
        <taxon>Gunneridae</taxon>
        <taxon>Pentapetalae</taxon>
        <taxon>rosids</taxon>
        <taxon>fabids</taxon>
        <taxon>Fabales</taxon>
        <taxon>Fabaceae</taxon>
        <taxon>Papilionoideae</taxon>
        <taxon>50 kb inversion clade</taxon>
        <taxon>NPAAA clade</taxon>
        <taxon>Hologalegina</taxon>
        <taxon>IRL clade</taxon>
        <taxon>Trifolieae</taxon>
        <taxon>Trifolium</taxon>
    </lineage>
</organism>
<accession>A0A392QND8</accession>
<dbReference type="EMBL" id="LXQA010147401">
    <property type="protein sequence ID" value="MCI25469.1"/>
    <property type="molecule type" value="Genomic_DNA"/>
</dbReference>
<keyword evidence="2" id="KW-1185">Reference proteome</keyword>
<evidence type="ECO:0000313" key="2">
    <source>
        <dbReference type="Proteomes" id="UP000265520"/>
    </source>
</evidence>
<feature type="non-terminal residue" evidence="1">
    <location>
        <position position="119"/>
    </location>
</feature>
<comment type="caution">
    <text evidence="1">The sequence shown here is derived from an EMBL/GenBank/DDBJ whole genome shotgun (WGS) entry which is preliminary data.</text>
</comment>
<dbReference type="AlphaFoldDB" id="A0A392QND8"/>
<dbReference type="GO" id="GO:1990904">
    <property type="term" value="C:ribonucleoprotein complex"/>
    <property type="evidence" value="ECO:0007669"/>
    <property type="project" value="UniProtKB-KW"/>
</dbReference>
<proteinExistence type="predicted"/>
<name>A0A392QND8_9FABA</name>
<sequence>MGLASAVEAELWKELMRLARAEVKLQMHLRSPCAIAAFSTRWVSLNYLILKVGASNKGVTIHITQSLWENSSPSDLTSYMFNSFIRFSVHDCITEAAARKVFMDAGVPHYWDQAVNYED</sequence>
<evidence type="ECO:0000313" key="1">
    <source>
        <dbReference type="EMBL" id="MCI25469.1"/>
    </source>
</evidence>
<dbReference type="Proteomes" id="UP000265520">
    <property type="component" value="Unassembled WGS sequence"/>
</dbReference>